<evidence type="ECO:0000313" key="2">
    <source>
        <dbReference type="EMBL" id="KAK3935938.1"/>
    </source>
</evidence>
<sequence>MAQEERYGVSRPDFTKDEVLHLRKNISARTLIRLRMLDPIKEKEPKTKYFLTRKRDKGIPKKELNAVIVAESLISGRFSAEGDKLPLTEEQATNFVTWFEVEFPKRFVEIHEDPTSPLHRFPPSEPDAIMSASEARVFEQNMRLWCETCYHVPTIRAYNTSDGRMIADAGWALEPEADYVRDGIILLYEQEATSLEGVNPLLPMHCEEAKASEELRASEEGRTSMESTSSTSSAGSTVTELDRATFYLPTKDTVWQDVFIRRATLTTI</sequence>
<dbReference type="EMBL" id="MU853900">
    <property type="protein sequence ID" value="KAK3935938.1"/>
    <property type="molecule type" value="Genomic_DNA"/>
</dbReference>
<comment type="caution">
    <text evidence="2">The sequence shown here is derived from an EMBL/GenBank/DDBJ whole genome shotgun (WGS) entry which is preliminary data.</text>
</comment>
<feature type="compositionally biased region" description="Basic and acidic residues" evidence="1">
    <location>
        <begin position="212"/>
        <end position="223"/>
    </location>
</feature>
<feature type="compositionally biased region" description="Low complexity" evidence="1">
    <location>
        <begin position="224"/>
        <end position="236"/>
    </location>
</feature>
<feature type="region of interest" description="Disordered" evidence="1">
    <location>
        <begin position="212"/>
        <end position="236"/>
    </location>
</feature>
<evidence type="ECO:0000313" key="3">
    <source>
        <dbReference type="Proteomes" id="UP001303473"/>
    </source>
</evidence>
<organism evidence="2 3">
    <name type="scientific">Diplogelasinospora grovesii</name>
    <dbReference type="NCBI Taxonomy" id="303347"/>
    <lineage>
        <taxon>Eukaryota</taxon>
        <taxon>Fungi</taxon>
        <taxon>Dikarya</taxon>
        <taxon>Ascomycota</taxon>
        <taxon>Pezizomycotina</taxon>
        <taxon>Sordariomycetes</taxon>
        <taxon>Sordariomycetidae</taxon>
        <taxon>Sordariales</taxon>
        <taxon>Diplogelasinosporaceae</taxon>
        <taxon>Diplogelasinospora</taxon>
    </lineage>
</organism>
<name>A0AAN6N0G5_9PEZI</name>
<accession>A0AAN6N0G5</accession>
<dbReference type="Proteomes" id="UP001303473">
    <property type="component" value="Unassembled WGS sequence"/>
</dbReference>
<reference evidence="3" key="1">
    <citation type="journal article" date="2023" name="Mol. Phylogenet. Evol.">
        <title>Genome-scale phylogeny and comparative genomics of the fungal order Sordariales.</title>
        <authorList>
            <person name="Hensen N."/>
            <person name="Bonometti L."/>
            <person name="Westerberg I."/>
            <person name="Brannstrom I.O."/>
            <person name="Guillou S."/>
            <person name="Cros-Aarteil S."/>
            <person name="Calhoun S."/>
            <person name="Haridas S."/>
            <person name="Kuo A."/>
            <person name="Mondo S."/>
            <person name="Pangilinan J."/>
            <person name="Riley R."/>
            <person name="LaButti K."/>
            <person name="Andreopoulos B."/>
            <person name="Lipzen A."/>
            <person name="Chen C."/>
            <person name="Yan M."/>
            <person name="Daum C."/>
            <person name="Ng V."/>
            <person name="Clum A."/>
            <person name="Steindorff A."/>
            <person name="Ohm R.A."/>
            <person name="Martin F."/>
            <person name="Silar P."/>
            <person name="Natvig D.O."/>
            <person name="Lalanne C."/>
            <person name="Gautier V."/>
            <person name="Ament-Velasquez S.L."/>
            <person name="Kruys A."/>
            <person name="Hutchinson M.I."/>
            <person name="Powell A.J."/>
            <person name="Barry K."/>
            <person name="Miller A.N."/>
            <person name="Grigoriev I.V."/>
            <person name="Debuchy R."/>
            <person name="Gladieux P."/>
            <person name="Hiltunen Thoren M."/>
            <person name="Johannesson H."/>
        </authorList>
    </citation>
    <scope>NUCLEOTIDE SEQUENCE [LARGE SCALE GENOMIC DNA]</scope>
    <source>
        <strain evidence="3">CBS 340.73</strain>
    </source>
</reference>
<proteinExistence type="predicted"/>
<protein>
    <submittedName>
        <fullName evidence="2">Uncharacterized protein</fullName>
    </submittedName>
</protein>
<evidence type="ECO:0000256" key="1">
    <source>
        <dbReference type="SAM" id="MobiDB-lite"/>
    </source>
</evidence>
<keyword evidence="3" id="KW-1185">Reference proteome</keyword>
<dbReference type="AlphaFoldDB" id="A0AAN6N0G5"/>
<gene>
    <name evidence="2" type="ORF">QBC46DRAFT_346082</name>
</gene>